<evidence type="ECO:0000313" key="7">
    <source>
        <dbReference type="Proteomes" id="UP000054324"/>
    </source>
</evidence>
<comment type="subcellular location">
    <subcellularLocation>
        <location evidence="1">Membrane</location>
        <topology evidence="1">Multi-pass membrane protein</topology>
    </subcellularLocation>
</comment>
<evidence type="ECO:0000256" key="1">
    <source>
        <dbReference type="ARBA" id="ARBA00004141"/>
    </source>
</evidence>
<dbReference type="Proteomes" id="UP000054324">
    <property type="component" value="Unassembled WGS sequence"/>
</dbReference>
<feature type="transmembrane region" description="Helical" evidence="5">
    <location>
        <begin position="257"/>
        <end position="274"/>
    </location>
</feature>
<dbReference type="EMBL" id="KL596644">
    <property type="protein sequence ID" value="KER31576.1"/>
    <property type="molecule type" value="Genomic_DNA"/>
</dbReference>
<keyword evidence="4 5" id="KW-0472">Membrane</keyword>
<dbReference type="KEGG" id="ovi:T265_02217"/>
<dbReference type="Pfam" id="PF03208">
    <property type="entry name" value="PRA1"/>
    <property type="match status" value="1"/>
</dbReference>
<dbReference type="STRING" id="6198.A0A074ZWT2"/>
<gene>
    <name evidence="6" type="ORF">T265_02217</name>
</gene>
<evidence type="ECO:0000256" key="2">
    <source>
        <dbReference type="ARBA" id="ARBA00022692"/>
    </source>
</evidence>
<name>A0A074ZWT2_OPIVI</name>
<proteinExistence type="predicted"/>
<dbReference type="AlphaFoldDB" id="A0A074ZWT2"/>
<dbReference type="RefSeq" id="XP_009164669.1">
    <property type="nucleotide sequence ID" value="XM_009166405.1"/>
</dbReference>
<dbReference type="PANTHER" id="PTHR12859:SF0">
    <property type="entry name" value="PRA1 FAMILY PROTEIN"/>
    <property type="match status" value="1"/>
</dbReference>
<dbReference type="PANTHER" id="PTHR12859">
    <property type="entry name" value="PRA1 PROTEIN"/>
    <property type="match status" value="1"/>
</dbReference>
<organism evidence="6 7">
    <name type="scientific">Opisthorchis viverrini</name>
    <name type="common">Southeast Asian liver fluke</name>
    <dbReference type="NCBI Taxonomy" id="6198"/>
    <lineage>
        <taxon>Eukaryota</taxon>
        <taxon>Metazoa</taxon>
        <taxon>Spiralia</taxon>
        <taxon>Lophotrochozoa</taxon>
        <taxon>Platyhelminthes</taxon>
        <taxon>Trematoda</taxon>
        <taxon>Digenea</taxon>
        <taxon>Opisthorchiida</taxon>
        <taxon>Opisthorchiata</taxon>
        <taxon>Opisthorchiidae</taxon>
        <taxon>Opisthorchis</taxon>
    </lineage>
</organism>
<feature type="transmembrane region" description="Helical" evidence="5">
    <location>
        <begin position="180"/>
        <end position="198"/>
    </location>
</feature>
<keyword evidence="3 5" id="KW-1133">Transmembrane helix</keyword>
<feature type="transmembrane region" description="Helical" evidence="5">
    <location>
        <begin position="204"/>
        <end position="223"/>
    </location>
</feature>
<reference evidence="6 7" key="1">
    <citation type="submission" date="2013-11" db="EMBL/GenBank/DDBJ databases">
        <title>Opisthorchis viverrini - life in the bile duct.</title>
        <authorList>
            <person name="Young N.D."/>
            <person name="Nagarajan N."/>
            <person name="Lin S.J."/>
            <person name="Korhonen P.K."/>
            <person name="Jex A.R."/>
            <person name="Hall R.S."/>
            <person name="Safavi-Hemami H."/>
            <person name="Kaewkong W."/>
            <person name="Bertrand D."/>
            <person name="Gao S."/>
            <person name="Seet Q."/>
            <person name="Wongkham S."/>
            <person name="Teh B.T."/>
            <person name="Wongkham C."/>
            <person name="Intapan P.M."/>
            <person name="Maleewong W."/>
            <person name="Yang X."/>
            <person name="Hu M."/>
            <person name="Wang Z."/>
            <person name="Hofmann A."/>
            <person name="Sternberg P.W."/>
            <person name="Tan P."/>
            <person name="Wang J."/>
            <person name="Gasser R.B."/>
        </authorList>
    </citation>
    <scope>NUCLEOTIDE SEQUENCE [LARGE SCALE GENOMIC DNA]</scope>
</reference>
<feature type="transmembrane region" description="Helical" evidence="5">
    <location>
        <begin position="235"/>
        <end position="251"/>
    </location>
</feature>
<evidence type="ECO:0008006" key="8">
    <source>
        <dbReference type="Google" id="ProtNLM"/>
    </source>
</evidence>
<evidence type="ECO:0000256" key="3">
    <source>
        <dbReference type="ARBA" id="ARBA00022989"/>
    </source>
</evidence>
<evidence type="ECO:0000256" key="5">
    <source>
        <dbReference type="SAM" id="Phobius"/>
    </source>
</evidence>
<evidence type="ECO:0000313" key="6">
    <source>
        <dbReference type="EMBL" id="KER31576.1"/>
    </source>
</evidence>
<dbReference type="GeneID" id="20316405"/>
<dbReference type="GO" id="GO:0016020">
    <property type="term" value="C:membrane"/>
    <property type="evidence" value="ECO:0007669"/>
    <property type="project" value="UniProtKB-SubCell"/>
</dbReference>
<evidence type="ECO:0000256" key="4">
    <source>
        <dbReference type="ARBA" id="ARBA00023136"/>
    </source>
</evidence>
<dbReference type="OrthoDB" id="18213at2759"/>
<keyword evidence="2 5" id="KW-0812">Transmembrane</keyword>
<sequence>MRIHYRFTEQFAAQIPHTNLENQATVFVRPLTIDQPGTGDRVSHRHLPVTEVHKPSHNGNAQSLPDGIRCRVRKLKATLLLSATIQHAELSACGTVQPTRSEHRFSGDGSVVRARIYWPKGVRFEADLCPSISPVYAWATWQYPSTRASFCRPLDEFVGKRARFSLPTDDSLHGRLVANLIYYQTNYFWIFCIIFVSLSLINPSAVLIGIVFTCFPLALLLLSDIIPEHAANPKFAVPIGLVGAAALIYFMRDLLSFIAVVLLPSLIVLLHALLRQRNIKTKITKFVDSHVPAEKKTPMGYFLGLIGVNSGLFEAELS</sequence>
<dbReference type="CTD" id="20316405"/>
<keyword evidence="7" id="KW-1185">Reference proteome</keyword>
<accession>A0A074ZWT2</accession>
<protein>
    <recommendedName>
        <fullName evidence="8">PRA1 family protein</fullName>
    </recommendedName>
</protein>
<dbReference type="InterPro" id="IPR004895">
    <property type="entry name" value="Prenylated_rab_accept_PRA1"/>
</dbReference>